<evidence type="ECO:0000259" key="11">
    <source>
        <dbReference type="Pfam" id="PF07730"/>
    </source>
</evidence>
<dbReference type="InterPro" id="IPR036890">
    <property type="entry name" value="HATPase_C_sf"/>
</dbReference>
<evidence type="ECO:0000256" key="8">
    <source>
        <dbReference type="ARBA" id="ARBA00023012"/>
    </source>
</evidence>
<keyword evidence="13" id="KW-1185">Reference proteome</keyword>
<dbReference type="CDD" id="cd16917">
    <property type="entry name" value="HATPase_UhpB-NarQ-NarX-like"/>
    <property type="match status" value="1"/>
</dbReference>
<evidence type="ECO:0000256" key="3">
    <source>
        <dbReference type="ARBA" id="ARBA00022553"/>
    </source>
</evidence>
<keyword evidence="10" id="KW-0472">Membrane</keyword>
<feature type="domain" description="Signal transduction histidine kinase subgroup 3 dimerisation and phosphoacceptor" evidence="11">
    <location>
        <begin position="177"/>
        <end position="243"/>
    </location>
</feature>
<gene>
    <name evidence="12" type="ORF">ACFQ3W_15915</name>
</gene>
<feature type="transmembrane region" description="Helical" evidence="10">
    <location>
        <begin position="92"/>
        <end position="109"/>
    </location>
</feature>
<keyword evidence="7" id="KW-0067">ATP-binding</keyword>
<evidence type="ECO:0000313" key="13">
    <source>
        <dbReference type="Proteomes" id="UP001597262"/>
    </source>
</evidence>
<reference evidence="13" key="1">
    <citation type="journal article" date="2019" name="Int. J. Syst. Evol. Microbiol.">
        <title>The Global Catalogue of Microorganisms (GCM) 10K type strain sequencing project: providing services to taxonomists for standard genome sequencing and annotation.</title>
        <authorList>
            <consortium name="The Broad Institute Genomics Platform"/>
            <consortium name="The Broad Institute Genome Sequencing Center for Infectious Disease"/>
            <person name="Wu L."/>
            <person name="Ma J."/>
        </authorList>
    </citation>
    <scope>NUCLEOTIDE SEQUENCE [LARGE SCALE GENOMIC DNA]</scope>
    <source>
        <strain evidence="13">CCUG 59189</strain>
    </source>
</reference>
<keyword evidence="9" id="KW-0175">Coiled coil</keyword>
<proteinExistence type="predicted"/>
<keyword evidence="10" id="KW-0812">Transmembrane</keyword>
<evidence type="ECO:0000256" key="2">
    <source>
        <dbReference type="ARBA" id="ARBA00012438"/>
    </source>
</evidence>
<evidence type="ECO:0000256" key="6">
    <source>
        <dbReference type="ARBA" id="ARBA00022777"/>
    </source>
</evidence>
<dbReference type="RefSeq" id="WP_379320222.1">
    <property type="nucleotide sequence ID" value="NZ_JBHTLM010000011.1"/>
</dbReference>
<feature type="coiled-coil region" evidence="9">
    <location>
        <begin position="131"/>
        <end position="161"/>
    </location>
</feature>
<dbReference type="Gene3D" id="3.30.565.10">
    <property type="entry name" value="Histidine kinase-like ATPase, C-terminal domain"/>
    <property type="match status" value="1"/>
</dbReference>
<evidence type="ECO:0000256" key="5">
    <source>
        <dbReference type="ARBA" id="ARBA00022741"/>
    </source>
</evidence>
<organism evidence="12 13">
    <name type="scientific">Paenibacillus puldeungensis</name>
    <dbReference type="NCBI Taxonomy" id="696536"/>
    <lineage>
        <taxon>Bacteria</taxon>
        <taxon>Bacillati</taxon>
        <taxon>Bacillota</taxon>
        <taxon>Bacilli</taxon>
        <taxon>Bacillales</taxon>
        <taxon>Paenibacillaceae</taxon>
        <taxon>Paenibacillus</taxon>
    </lineage>
</organism>
<dbReference type="EC" id="2.7.13.3" evidence="2"/>
<comment type="caution">
    <text evidence="12">The sequence shown here is derived from an EMBL/GenBank/DDBJ whole genome shotgun (WGS) entry which is preliminary data.</text>
</comment>
<dbReference type="GO" id="GO:0016301">
    <property type="term" value="F:kinase activity"/>
    <property type="evidence" value="ECO:0007669"/>
    <property type="project" value="UniProtKB-KW"/>
</dbReference>
<sequence>MELWTIGNKMLVLGFIIVISYFAASQPSPWLVLYFLLYVALNLTALIFKRQHLKLATSGLVLVYVVVCSLYVQPEMILLLPLTLSELAAFYIRRQIAALALLLFPVVFIQRPLLFLYIFLAVVSMFNSILVSRYSQKISKQEKLLDKMRVEQEKLRKQLNENQEFIRVSEYTYKLEERSRLSQEIHDGIGHSMTGALIQMEAAKRLLHSDPPSAEKLLQNAIGIAKESIEKIRQTLKNIKPPVQQLGIHRLKTAVEGFGTRSDLQVSVVHGGDLERITPLYWKIIHDNVTEALTNTAKYASATTVHVEVRVLSKLIKVVVSDNGRGQAKIVKGLGLLGMEERTASVNGTVIADGTQGFSVTTLIPCGGDD</sequence>
<evidence type="ECO:0000256" key="7">
    <source>
        <dbReference type="ARBA" id="ARBA00022840"/>
    </source>
</evidence>
<keyword evidence="8" id="KW-0902">Two-component regulatory system</keyword>
<keyword evidence="4" id="KW-0808">Transferase</keyword>
<evidence type="ECO:0000256" key="10">
    <source>
        <dbReference type="SAM" id="Phobius"/>
    </source>
</evidence>
<keyword evidence="10" id="KW-1133">Transmembrane helix</keyword>
<dbReference type="InterPro" id="IPR011712">
    <property type="entry name" value="Sig_transdc_His_kin_sub3_dim/P"/>
</dbReference>
<feature type="transmembrane region" description="Helical" evidence="10">
    <location>
        <begin position="114"/>
        <end position="134"/>
    </location>
</feature>
<dbReference type="Proteomes" id="UP001597262">
    <property type="component" value="Unassembled WGS sequence"/>
</dbReference>
<accession>A0ABW3RYZ8</accession>
<evidence type="ECO:0000313" key="12">
    <source>
        <dbReference type="EMBL" id="MFD1177778.1"/>
    </source>
</evidence>
<keyword evidence="5" id="KW-0547">Nucleotide-binding</keyword>
<feature type="transmembrane region" description="Helical" evidence="10">
    <location>
        <begin position="55"/>
        <end position="72"/>
    </location>
</feature>
<comment type="catalytic activity">
    <reaction evidence="1">
        <text>ATP + protein L-histidine = ADP + protein N-phospho-L-histidine.</text>
        <dbReference type="EC" id="2.7.13.3"/>
    </reaction>
</comment>
<dbReference type="InterPro" id="IPR050482">
    <property type="entry name" value="Sensor_HK_TwoCompSys"/>
</dbReference>
<dbReference type="SUPFAM" id="SSF55874">
    <property type="entry name" value="ATPase domain of HSP90 chaperone/DNA topoisomerase II/histidine kinase"/>
    <property type="match status" value="1"/>
</dbReference>
<dbReference type="Pfam" id="PF07730">
    <property type="entry name" value="HisKA_3"/>
    <property type="match status" value="1"/>
</dbReference>
<dbReference type="Gene3D" id="1.20.5.1930">
    <property type="match status" value="1"/>
</dbReference>
<dbReference type="PANTHER" id="PTHR24421:SF10">
    <property type="entry name" value="NITRATE_NITRITE SENSOR PROTEIN NARQ"/>
    <property type="match status" value="1"/>
</dbReference>
<feature type="transmembrane region" description="Helical" evidence="10">
    <location>
        <begin position="7"/>
        <end position="24"/>
    </location>
</feature>
<protein>
    <recommendedName>
        <fullName evidence="2">histidine kinase</fullName>
        <ecNumber evidence="2">2.7.13.3</ecNumber>
    </recommendedName>
</protein>
<keyword evidence="3" id="KW-0597">Phosphoprotein</keyword>
<evidence type="ECO:0000256" key="1">
    <source>
        <dbReference type="ARBA" id="ARBA00000085"/>
    </source>
</evidence>
<dbReference type="PANTHER" id="PTHR24421">
    <property type="entry name" value="NITRATE/NITRITE SENSOR PROTEIN NARX-RELATED"/>
    <property type="match status" value="1"/>
</dbReference>
<evidence type="ECO:0000256" key="4">
    <source>
        <dbReference type="ARBA" id="ARBA00022679"/>
    </source>
</evidence>
<name>A0ABW3RYZ8_9BACL</name>
<dbReference type="EMBL" id="JBHTLM010000011">
    <property type="protein sequence ID" value="MFD1177778.1"/>
    <property type="molecule type" value="Genomic_DNA"/>
</dbReference>
<evidence type="ECO:0000256" key="9">
    <source>
        <dbReference type="SAM" id="Coils"/>
    </source>
</evidence>
<feature type="transmembrane region" description="Helical" evidence="10">
    <location>
        <begin position="30"/>
        <end position="48"/>
    </location>
</feature>
<keyword evidence="6 12" id="KW-0418">Kinase</keyword>